<dbReference type="SUPFAM" id="SSF52540">
    <property type="entry name" value="P-loop containing nucleoside triphosphate hydrolases"/>
    <property type="match status" value="1"/>
</dbReference>
<name>A0A6C0CIJ4_9ZZZZ</name>
<proteinExistence type="predicted"/>
<dbReference type="Gene3D" id="3.40.50.300">
    <property type="entry name" value="P-loop containing nucleotide triphosphate hydrolases"/>
    <property type="match status" value="1"/>
</dbReference>
<evidence type="ECO:0008006" key="2">
    <source>
        <dbReference type="Google" id="ProtNLM"/>
    </source>
</evidence>
<dbReference type="Pfam" id="PF03567">
    <property type="entry name" value="Sulfotransfer_2"/>
    <property type="match status" value="1"/>
</dbReference>
<dbReference type="EMBL" id="MN739435">
    <property type="protein sequence ID" value="QHT04596.1"/>
    <property type="molecule type" value="Genomic_DNA"/>
</dbReference>
<protein>
    <recommendedName>
        <fullName evidence="2">Sulfotransferase domain-containing protein</fullName>
    </recommendedName>
</protein>
<reference evidence="1" key="1">
    <citation type="journal article" date="2020" name="Nature">
        <title>Giant virus diversity and host interactions through global metagenomics.</title>
        <authorList>
            <person name="Schulz F."/>
            <person name="Roux S."/>
            <person name="Paez-Espino D."/>
            <person name="Jungbluth S."/>
            <person name="Walsh D.A."/>
            <person name="Denef V.J."/>
            <person name="McMahon K.D."/>
            <person name="Konstantinidis K.T."/>
            <person name="Eloe-Fadrosh E.A."/>
            <person name="Kyrpides N.C."/>
            <person name="Woyke T."/>
        </authorList>
    </citation>
    <scope>NUCLEOTIDE SEQUENCE</scope>
    <source>
        <strain evidence="1">GVMAG-M-3300021343-4</strain>
    </source>
</reference>
<organism evidence="1">
    <name type="scientific">viral metagenome</name>
    <dbReference type="NCBI Taxonomy" id="1070528"/>
    <lineage>
        <taxon>unclassified sequences</taxon>
        <taxon>metagenomes</taxon>
        <taxon>organismal metagenomes</taxon>
    </lineage>
</organism>
<accession>A0A6C0CIJ4</accession>
<dbReference type="InterPro" id="IPR027417">
    <property type="entry name" value="P-loop_NTPase"/>
</dbReference>
<evidence type="ECO:0000313" key="1">
    <source>
        <dbReference type="EMBL" id="QHT04596.1"/>
    </source>
</evidence>
<dbReference type="InterPro" id="IPR005331">
    <property type="entry name" value="Sulfotransferase"/>
</dbReference>
<dbReference type="GO" id="GO:0016020">
    <property type="term" value="C:membrane"/>
    <property type="evidence" value="ECO:0007669"/>
    <property type="project" value="InterPro"/>
</dbReference>
<dbReference type="GO" id="GO:0008146">
    <property type="term" value="F:sulfotransferase activity"/>
    <property type="evidence" value="ECO:0007669"/>
    <property type="project" value="InterPro"/>
</dbReference>
<dbReference type="AlphaFoldDB" id="A0A6C0CIJ4"/>
<sequence length="237" mass="28380">MPPNQYISHIKLVFIHVPKTGGSFIEQNLKKLAEQYNEHRNMGSHYTINQYILNTQIPENFNEFIYFGVVRNPYDRIYSAYSMYVRNNWSGFNQITYKKLNKPNSFESFIKNLYELFKQNKLPWQNCENSHLDIVGSSSIDFSVHVAPQFVYFINHNNELALEKENILKYESLDKDLNAFLNNNYKDNVKVYDFFQTNIIKNVRIKQSYNIPTTYPHLSRMIQEIYEKDFVLFNYQK</sequence>